<dbReference type="AlphaFoldDB" id="A0A5S5E026"/>
<evidence type="ECO:0000313" key="2">
    <source>
        <dbReference type="Proteomes" id="UP000323136"/>
    </source>
</evidence>
<organism evidence="1 2">
    <name type="scientific">Tenacibaculum adriaticum</name>
    <dbReference type="NCBI Taxonomy" id="413713"/>
    <lineage>
        <taxon>Bacteria</taxon>
        <taxon>Pseudomonadati</taxon>
        <taxon>Bacteroidota</taxon>
        <taxon>Flavobacteriia</taxon>
        <taxon>Flavobacteriales</taxon>
        <taxon>Flavobacteriaceae</taxon>
        <taxon>Tenacibaculum</taxon>
    </lineage>
</organism>
<name>A0A5S5E026_9FLAO</name>
<keyword evidence="2" id="KW-1185">Reference proteome</keyword>
<evidence type="ECO:0000313" key="1">
    <source>
        <dbReference type="EMBL" id="TYQ00353.1"/>
    </source>
</evidence>
<gene>
    <name evidence="1" type="ORF">C7447_101965</name>
</gene>
<proteinExistence type="predicted"/>
<reference evidence="1 2" key="1">
    <citation type="submission" date="2019-07" db="EMBL/GenBank/DDBJ databases">
        <title>Genomic Encyclopedia of Type Strains, Phase IV (KMG-IV): sequencing the most valuable type-strain genomes for metagenomic binning, comparative biology and taxonomic classification.</title>
        <authorList>
            <person name="Goeker M."/>
        </authorList>
    </citation>
    <scope>NUCLEOTIDE SEQUENCE [LARGE SCALE GENOMIC DNA]</scope>
    <source>
        <strain evidence="1 2">DSM 18961</strain>
    </source>
</reference>
<dbReference type="EMBL" id="VNIA01000001">
    <property type="protein sequence ID" value="TYQ00353.1"/>
    <property type="molecule type" value="Genomic_DNA"/>
</dbReference>
<dbReference type="Proteomes" id="UP000323136">
    <property type="component" value="Unassembled WGS sequence"/>
</dbReference>
<comment type="caution">
    <text evidence="1">The sequence shown here is derived from an EMBL/GenBank/DDBJ whole genome shotgun (WGS) entry which is preliminary data.</text>
</comment>
<accession>A0A5S5E026</accession>
<protein>
    <submittedName>
        <fullName evidence="1">Uncharacterized protein</fullName>
    </submittedName>
</protein>
<sequence>MSVHNLQIDEALKLRLDFLLNEFESYRLQNVNISKKKQKVTSQKQKEIEEKKVSFLKSFFFSEFNN</sequence>
<dbReference type="RefSeq" id="WP_148869239.1">
    <property type="nucleotide sequence ID" value="NZ_VNIA01000001.1"/>
</dbReference>